<proteinExistence type="predicted"/>
<dbReference type="AlphaFoldDB" id="A0A354LZR5"/>
<feature type="compositionally biased region" description="Acidic residues" evidence="1">
    <location>
        <begin position="46"/>
        <end position="56"/>
    </location>
</feature>
<sequence>MLFYFTFPRPEILDEASGVLVQLGTIDEASGTFQPEMSGQNVADAMEAEIPDEASEESITQDIEESVAVPDKKKEEKKQPEPEKKTQPKPEVDNRIKNQVANAFSKGNAGSNRGTSDRGSGAEGSPNGNSTTGAKHGSPGYGDYDLGGRGLKGELPIPQYDASNDEGTIVVSIYVDAQGKVTQAAATPSGSRGTAYANLTLRARAEAAARKAVFERKPGAVTERGTITYYFRQN</sequence>
<dbReference type="Proteomes" id="UP000262954">
    <property type="component" value="Unassembled WGS sequence"/>
</dbReference>
<accession>A0A354LZR5</accession>
<feature type="compositionally biased region" description="Polar residues" evidence="1">
    <location>
        <begin position="108"/>
        <end position="118"/>
    </location>
</feature>
<evidence type="ECO:0000256" key="1">
    <source>
        <dbReference type="SAM" id="MobiDB-lite"/>
    </source>
</evidence>
<dbReference type="EMBL" id="DNWC01000030">
    <property type="protein sequence ID" value="HBJ07754.1"/>
    <property type="molecule type" value="Genomic_DNA"/>
</dbReference>
<name>A0A354LZR5_9BACT</name>
<protein>
    <recommendedName>
        <fullName evidence="4">Energy transducer TonB</fullName>
    </recommendedName>
</protein>
<evidence type="ECO:0000313" key="3">
    <source>
        <dbReference type="Proteomes" id="UP000262954"/>
    </source>
</evidence>
<comment type="caution">
    <text evidence="2">The sequence shown here is derived from an EMBL/GenBank/DDBJ whole genome shotgun (WGS) entry which is preliminary data.</text>
</comment>
<evidence type="ECO:0000313" key="2">
    <source>
        <dbReference type="EMBL" id="HBJ07754.1"/>
    </source>
</evidence>
<gene>
    <name evidence="2" type="ORF">DDY73_02000</name>
</gene>
<feature type="compositionally biased region" description="Basic and acidic residues" evidence="1">
    <location>
        <begin position="70"/>
        <end position="96"/>
    </location>
</feature>
<evidence type="ECO:0008006" key="4">
    <source>
        <dbReference type="Google" id="ProtNLM"/>
    </source>
</evidence>
<organism evidence="2 3">
    <name type="scientific">Coprobacter fastidiosus</name>
    <dbReference type="NCBI Taxonomy" id="1099853"/>
    <lineage>
        <taxon>Bacteria</taxon>
        <taxon>Pseudomonadati</taxon>
        <taxon>Bacteroidota</taxon>
        <taxon>Bacteroidia</taxon>
        <taxon>Bacteroidales</taxon>
        <taxon>Barnesiellaceae</taxon>
        <taxon>Coprobacter</taxon>
    </lineage>
</organism>
<reference evidence="2 3" key="1">
    <citation type="journal article" date="2018" name="Nat. Biotechnol.">
        <title>A standardized bacterial taxonomy based on genome phylogeny substantially revises the tree of life.</title>
        <authorList>
            <person name="Parks D.H."/>
            <person name="Chuvochina M."/>
            <person name="Waite D.W."/>
            <person name="Rinke C."/>
            <person name="Skarshewski A."/>
            <person name="Chaumeil P.A."/>
            <person name="Hugenholtz P."/>
        </authorList>
    </citation>
    <scope>NUCLEOTIDE SEQUENCE [LARGE SCALE GENOMIC DNA]</scope>
    <source>
        <strain evidence="2">UBA11482</strain>
    </source>
</reference>
<feature type="region of interest" description="Disordered" evidence="1">
    <location>
        <begin position="43"/>
        <end position="147"/>
    </location>
</feature>